<proteinExistence type="predicted"/>
<dbReference type="RefSeq" id="WP_053557338.1">
    <property type="nucleotide sequence ID" value="NZ_CP011340.1"/>
</dbReference>
<feature type="compositionally biased region" description="Basic and acidic residues" evidence="1">
    <location>
        <begin position="75"/>
        <end position="84"/>
    </location>
</feature>
<feature type="region of interest" description="Disordered" evidence="1">
    <location>
        <begin position="75"/>
        <end position="101"/>
    </location>
</feature>
<feature type="chain" id="PRO_5043568064" evidence="2">
    <location>
        <begin position="24"/>
        <end position="210"/>
    </location>
</feature>
<evidence type="ECO:0000256" key="2">
    <source>
        <dbReference type="SAM" id="SignalP"/>
    </source>
</evidence>
<evidence type="ECO:0000256" key="1">
    <source>
        <dbReference type="SAM" id="MobiDB-lite"/>
    </source>
</evidence>
<dbReference type="EMBL" id="CP011340">
    <property type="protein sequence ID" value="ALC23393.1"/>
    <property type="molecule type" value="Genomic_DNA"/>
</dbReference>
<feature type="signal peptide" evidence="2">
    <location>
        <begin position="1"/>
        <end position="23"/>
    </location>
</feature>
<feature type="compositionally biased region" description="Low complexity" evidence="1">
    <location>
        <begin position="85"/>
        <end position="99"/>
    </location>
</feature>
<organism evidence="3">
    <name type="scientific">Streptomyces pristinaespiralis</name>
    <dbReference type="NCBI Taxonomy" id="38300"/>
    <lineage>
        <taxon>Bacteria</taxon>
        <taxon>Bacillati</taxon>
        <taxon>Actinomycetota</taxon>
        <taxon>Actinomycetes</taxon>
        <taxon>Kitasatosporales</taxon>
        <taxon>Streptomycetaceae</taxon>
        <taxon>Streptomyces</taxon>
    </lineage>
</organism>
<dbReference type="AlphaFoldDB" id="A0A0M3QJP8"/>
<dbReference type="GeneID" id="97233858"/>
<dbReference type="OrthoDB" id="4335951at2"/>
<dbReference type="KEGG" id="spri:SPRI_5087"/>
<evidence type="ECO:0000313" key="4">
    <source>
        <dbReference type="Proteomes" id="UP000060513"/>
    </source>
</evidence>
<dbReference type="STRING" id="38300.SPRI_5087"/>
<sequence>MRYRRVAAALTTLAALLPLTACGIQQTDVIEAGGPATIDVLPAPESRMLLFFLSPDGVLIPVPRIVDDGTFGDEYRDGVHDSRDAPAGTGAPGTTEGTGVRPSTVKTVAALLAGPNETERRSGLYSALALPPQAYPKAVTPSRDAVDVDVPAPLGGLTEPARGQLVCTIAYAESADGGVLVTLRGTDGALAPASCDLRPGPTATAGTDPG</sequence>
<evidence type="ECO:0000313" key="3">
    <source>
        <dbReference type="EMBL" id="ALC23393.1"/>
    </source>
</evidence>
<keyword evidence="2" id="KW-0732">Signal</keyword>
<accession>A0A0M3QJP8</accession>
<dbReference type="Proteomes" id="UP000060513">
    <property type="component" value="Chromosome"/>
</dbReference>
<name>A0A0M3QJP8_STRPR</name>
<protein>
    <submittedName>
        <fullName evidence="3">Uncharacterized protein</fullName>
    </submittedName>
</protein>
<gene>
    <name evidence="3" type="ORF">SPRI_5087</name>
</gene>
<reference evidence="3 4" key="1">
    <citation type="submission" date="2015-08" db="EMBL/GenBank/DDBJ databases">
        <title>Genome sequence of the pristinamycin over-producing bacterium Streptomyces pristinaespiralis HCCB10218.</title>
        <authorList>
            <person name="Tian J."/>
            <person name="Yang J."/>
            <person name="Li L."/>
            <person name="Ruan L."/>
            <person name="Wei W."/>
            <person name="Zheng G."/>
            <person name="Wei Z."/>
            <person name="Yang S."/>
            <person name="Ge M."/>
            <person name="Jiang W."/>
            <person name="Lu Y."/>
        </authorList>
    </citation>
    <scope>NUCLEOTIDE SEQUENCE [LARGE SCALE GENOMIC DNA]</scope>
    <source>
        <strain evidence="3 4">HCCB 10218</strain>
    </source>
</reference>
<dbReference type="PATRIC" id="fig|38300.4.peg.5331"/>